<keyword evidence="3" id="KW-0645">Protease</keyword>
<organism evidence="15 16">
    <name type="scientific">Exocentrus adspersus</name>
    <dbReference type="NCBI Taxonomy" id="1586481"/>
    <lineage>
        <taxon>Eukaryota</taxon>
        <taxon>Metazoa</taxon>
        <taxon>Ecdysozoa</taxon>
        <taxon>Arthropoda</taxon>
        <taxon>Hexapoda</taxon>
        <taxon>Insecta</taxon>
        <taxon>Pterygota</taxon>
        <taxon>Neoptera</taxon>
        <taxon>Endopterygota</taxon>
        <taxon>Coleoptera</taxon>
        <taxon>Polyphaga</taxon>
        <taxon>Cucujiformia</taxon>
        <taxon>Chrysomeloidea</taxon>
        <taxon>Cerambycidae</taxon>
        <taxon>Lamiinae</taxon>
        <taxon>Acanthocinini</taxon>
        <taxon>Exocentrus</taxon>
    </lineage>
</organism>
<dbReference type="AlphaFoldDB" id="A0AAV8WC05"/>
<gene>
    <name evidence="15" type="ORF">NQ315_006981</name>
</gene>
<dbReference type="EC" id="3.4.26.1" evidence="11"/>
<name>A0AAV8WC05_9CUCU</name>
<evidence type="ECO:0000256" key="10">
    <source>
        <dbReference type="ARBA" id="ARBA00047280"/>
    </source>
</evidence>
<evidence type="ECO:0000259" key="14">
    <source>
        <dbReference type="Pfam" id="PF02517"/>
    </source>
</evidence>
<dbReference type="InterPro" id="IPR039731">
    <property type="entry name" value="Rce1"/>
</dbReference>
<accession>A0AAV8WC05</accession>
<keyword evidence="6" id="KW-0256">Endoplasmic reticulum</keyword>
<sequence length="290" mass="34137">MEQDINAIFSCFISIFLCFMLAVTYLASIYVWNSPYSRIRDHPETIKKRFLSVFVMLFIAPCFLYLGLNKEVLQKESLFHILGLRTEGLCQAIFMPLFLTMILFLGPISMELYSGLSKLYTEERYWFSNMTNLIWIRNHIAAPLSEEFTYRCCMLPLLLQCFKPSTAVVINPLFFGVAHFHHMRERINHMGMDFGTALKIACFQFTYTTIFGMYSAYLFYRTGHFVSLFVVHAFCNHMGFPEFMEIKNYKQNKKIIVSSLFVIGLLMWCVLLKPLTEPSWYYNKPSWYQV</sequence>
<evidence type="ECO:0000256" key="13">
    <source>
        <dbReference type="SAM" id="Phobius"/>
    </source>
</evidence>
<feature type="transmembrane region" description="Helical" evidence="13">
    <location>
        <begin position="89"/>
        <end position="110"/>
    </location>
</feature>
<dbReference type="InterPro" id="IPR003675">
    <property type="entry name" value="Rce1/LyrA-like_dom"/>
</dbReference>
<dbReference type="GO" id="GO:0004222">
    <property type="term" value="F:metalloendopeptidase activity"/>
    <property type="evidence" value="ECO:0007669"/>
    <property type="project" value="InterPro"/>
</dbReference>
<evidence type="ECO:0000256" key="1">
    <source>
        <dbReference type="ARBA" id="ARBA00004477"/>
    </source>
</evidence>
<evidence type="ECO:0000256" key="5">
    <source>
        <dbReference type="ARBA" id="ARBA00022801"/>
    </source>
</evidence>
<feature type="domain" description="CAAX prenyl protease 2/Lysostaphin resistance protein A-like" evidence="14">
    <location>
        <begin position="133"/>
        <end position="238"/>
    </location>
</feature>
<evidence type="ECO:0000256" key="7">
    <source>
        <dbReference type="ARBA" id="ARBA00022989"/>
    </source>
</evidence>
<comment type="subcellular location">
    <subcellularLocation>
        <location evidence="1">Endoplasmic reticulum membrane</location>
        <topology evidence="1">Multi-pass membrane protein</topology>
    </subcellularLocation>
</comment>
<comment type="catalytic activity">
    <reaction evidence="10">
        <text>Hydrolyzes the peptide bond -P2-(S-farnesyl or geranylgeranyl)C-P1'-P2'-P3'-COOH where P1' and P2' are amino acids with aliphatic sidechains and P3' is any C-terminal residue.</text>
        <dbReference type="EC" id="3.4.26.1"/>
    </reaction>
</comment>
<feature type="transmembrane region" description="Helical" evidence="13">
    <location>
        <begin position="50"/>
        <end position="68"/>
    </location>
</feature>
<feature type="transmembrane region" description="Helical" evidence="13">
    <location>
        <begin position="255"/>
        <end position="275"/>
    </location>
</feature>
<keyword evidence="4 13" id="KW-0812">Transmembrane</keyword>
<dbReference type="Pfam" id="PF02517">
    <property type="entry name" value="Rce1-like"/>
    <property type="match status" value="1"/>
</dbReference>
<evidence type="ECO:0000256" key="6">
    <source>
        <dbReference type="ARBA" id="ARBA00022824"/>
    </source>
</evidence>
<evidence type="ECO:0000256" key="3">
    <source>
        <dbReference type="ARBA" id="ARBA00022670"/>
    </source>
</evidence>
<evidence type="ECO:0000256" key="9">
    <source>
        <dbReference type="ARBA" id="ARBA00032607"/>
    </source>
</evidence>
<evidence type="ECO:0000256" key="11">
    <source>
        <dbReference type="ARBA" id="ARBA00049729"/>
    </source>
</evidence>
<evidence type="ECO:0000256" key="8">
    <source>
        <dbReference type="ARBA" id="ARBA00023136"/>
    </source>
</evidence>
<keyword evidence="5" id="KW-0378">Hydrolase</keyword>
<keyword evidence="7 13" id="KW-1133">Transmembrane helix</keyword>
<dbReference type="Proteomes" id="UP001159042">
    <property type="component" value="Unassembled WGS sequence"/>
</dbReference>
<feature type="transmembrane region" description="Helical" evidence="13">
    <location>
        <begin position="7"/>
        <end position="30"/>
    </location>
</feature>
<keyword evidence="16" id="KW-1185">Reference proteome</keyword>
<comment type="similarity">
    <text evidence="2">Belongs to the peptidase U48 family.</text>
</comment>
<evidence type="ECO:0000256" key="12">
    <source>
        <dbReference type="ARBA" id="ARBA00049763"/>
    </source>
</evidence>
<dbReference type="EMBL" id="JANEYG010000003">
    <property type="protein sequence ID" value="KAJ8924190.1"/>
    <property type="molecule type" value="Genomic_DNA"/>
</dbReference>
<comment type="caution">
    <text evidence="15">The sequence shown here is derived from an EMBL/GenBank/DDBJ whole genome shotgun (WGS) entry which is preliminary data.</text>
</comment>
<evidence type="ECO:0000313" key="15">
    <source>
        <dbReference type="EMBL" id="KAJ8924190.1"/>
    </source>
</evidence>
<evidence type="ECO:0000256" key="2">
    <source>
        <dbReference type="ARBA" id="ARBA00006897"/>
    </source>
</evidence>
<evidence type="ECO:0000313" key="16">
    <source>
        <dbReference type="Proteomes" id="UP001159042"/>
    </source>
</evidence>
<keyword evidence="8 13" id="KW-0472">Membrane</keyword>
<dbReference type="GO" id="GO:0071586">
    <property type="term" value="P:CAAX-box protein processing"/>
    <property type="evidence" value="ECO:0007669"/>
    <property type="project" value="InterPro"/>
</dbReference>
<protein>
    <recommendedName>
        <fullName evidence="12">CAAX prenyl protease 2</fullName>
        <ecNumber evidence="11">3.4.26.1</ecNumber>
    </recommendedName>
    <alternativeName>
        <fullName evidence="9">Farnesylated proteins-converting enzyme 2</fullName>
    </alternativeName>
</protein>
<reference evidence="15 16" key="1">
    <citation type="journal article" date="2023" name="Insect Mol. Biol.">
        <title>Genome sequencing provides insights into the evolution of gene families encoding plant cell wall-degrading enzymes in longhorned beetles.</title>
        <authorList>
            <person name="Shin N.R."/>
            <person name="Okamura Y."/>
            <person name="Kirsch R."/>
            <person name="Pauchet Y."/>
        </authorList>
    </citation>
    <scope>NUCLEOTIDE SEQUENCE [LARGE SCALE GENOMIC DNA]</scope>
    <source>
        <strain evidence="15">EAD_L_NR</strain>
    </source>
</reference>
<dbReference type="GO" id="GO:0005789">
    <property type="term" value="C:endoplasmic reticulum membrane"/>
    <property type="evidence" value="ECO:0007669"/>
    <property type="project" value="UniProtKB-SubCell"/>
</dbReference>
<proteinExistence type="inferred from homology"/>
<dbReference type="PANTHER" id="PTHR13046:SF0">
    <property type="entry name" value="CAAX PRENYL PROTEASE 2"/>
    <property type="match status" value="1"/>
</dbReference>
<evidence type="ECO:0000256" key="4">
    <source>
        <dbReference type="ARBA" id="ARBA00022692"/>
    </source>
</evidence>
<dbReference type="PANTHER" id="PTHR13046">
    <property type="entry name" value="PROTEASE U48 CAAX PRENYL PROTEASE RCE1"/>
    <property type="match status" value="1"/>
</dbReference>